<feature type="compositionally biased region" description="Basic and acidic residues" evidence="1">
    <location>
        <begin position="500"/>
        <end position="509"/>
    </location>
</feature>
<dbReference type="EMBL" id="JAECZO010000202">
    <property type="protein sequence ID" value="KAK7199028.1"/>
    <property type="molecule type" value="Genomic_DNA"/>
</dbReference>
<accession>A0AAW0EY13</accession>
<proteinExistence type="predicted"/>
<feature type="compositionally biased region" description="Low complexity" evidence="1">
    <location>
        <begin position="547"/>
        <end position="559"/>
    </location>
</feature>
<sequence length="654" mass="69808">MNVHLHIVVESATAPAPTESSDSPHRGSIFTVEGLQLRRPRDDAAASTSDAASSWLVAPCTLGATETVGTATTVSASSVEWRDLRGRCLYRSRGGKDTGNNGESAGATVTATETAEVLVERLRRLRRRITAADDDDAGRPAAHRVAQSNETIFFLGSRHGTRKDALFITSVHRLLVEALWMVEGCTPSLPSPEIDVALVDHDELWGAGDVLASEAAAAPTVGGGARRRRGSHALSPPSPPLTSPASMAVTWVPLSAAIRHATPGEEEVPTPATAAQLVRRRLAVWFERIDSATAAFPAAPTASPRSPPAAGERLRHLEGNAVFVSLRLRHRSSAASFLTVALLPECPSAAAAASVWATSGWQRGSSAALWREYEALSAFTQSLQHCRHGGGSVAPHSPTRTSAATAALHTQVRAAALRRSRWLSTVAHLHDTSLSPTDDAVRSFLACTTSRSIAWVGCITAAPCHQRHTRSTLSFLARLQPRGERGGATAKARRHHHRRHDDVAGRRSEGAAQDSDGSHVPPSSPTSSPPPSPRHPTEVPQPHLAPRRTATLPATRTARGTITSNGPAIMDGLPGAPAGAPRHDDSCDRSFTDGYTLRLEATVALYEQKLALMDYYVAPTLKQCVEDLDCWQKRSRSRRCPAQSSDVDHGERGE</sequence>
<evidence type="ECO:0000256" key="1">
    <source>
        <dbReference type="SAM" id="MobiDB-lite"/>
    </source>
</evidence>
<feature type="region of interest" description="Disordered" evidence="1">
    <location>
        <begin position="477"/>
        <end position="587"/>
    </location>
</feature>
<reference evidence="2 3" key="1">
    <citation type="journal article" date="2021" name="MBio">
        <title>A New Model Trypanosomatid, Novymonas esmeraldas: Genomic Perception of Its 'Candidatus Pandoraea novymonadis' Endosymbiont.</title>
        <authorList>
            <person name="Zakharova A."/>
            <person name="Saura A."/>
            <person name="Butenko A."/>
            <person name="Podesvova L."/>
            <person name="Warmusova S."/>
            <person name="Kostygov A.Y."/>
            <person name="Nenarokova A."/>
            <person name="Lukes J."/>
            <person name="Opperdoes F.R."/>
            <person name="Yurchenko V."/>
        </authorList>
    </citation>
    <scope>NUCLEOTIDE SEQUENCE [LARGE SCALE GENOMIC DNA]</scope>
    <source>
        <strain evidence="2 3">E262AT.01</strain>
    </source>
</reference>
<dbReference type="Proteomes" id="UP001430356">
    <property type="component" value="Unassembled WGS sequence"/>
</dbReference>
<dbReference type="AlphaFoldDB" id="A0AAW0EY13"/>
<comment type="caution">
    <text evidence="2">The sequence shown here is derived from an EMBL/GenBank/DDBJ whole genome shotgun (WGS) entry which is preliminary data.</text>
</comment>
<feature type="region of interest" description="Disordered" evidence="1">
    <location>
        <begin position="632"/>
        <end position="654"/>
    </location>
</feature>
<protein>
    <submittedName>
        <fullName evidence="2">Uncharacterized protein</fullName>
    </submittedName>
</protein>
<gene>
    <name evidence="2" type="ORF">NESM_000871000</name>
</gene>
<evidence type="ECO:0000313" key="2">
    <source>
        <dbReference type="EMBL" id="KAK7199028.1"/>
    </source>
</evidence>
<evidence type="ECO:0000313" key="3">
    <source>
        <dbReference type="Proteomes" id="UP001430356"/>
    </source>
</evidence>
<feature type="region of interest" description="Disordered" evidence="1">
    <location>
        <begin position="219"/>
        <end position="243"/>
    </location>
</feature>
<feature type="compositionally biased region" description="Pro residues" evidence="1">
    <location>
        <begin position="522"/>
        <end position="534"/>
    </location>
</feature>
<name>A0AAW0EY13_9TRYP</name>
<organism evidence="2 3">
    <name type="scientific">Novymonas esmeraldas</name>
    <dbReference type="NCBI Taxonomy" id="1808958"/>
    <lineage>
        <taxon>Eukaryota</taxon>
        <taxon>Discoba</taxon>
        <taxon>Euglenozoa</taxon>
        <taxon>Kinetoplastea</taxon>
        <taxon>Metakinetoplastina</taxon>
        <taxon>Trypanosomatida</taxon>
        <taxon>Trypanosomatidae</taxon>
        <taxon>Novymonas</taxon>
    </lineage>
</organism>
<keyword evidence="3" id="KW-1185">Reference proteome</keyword>